<reference evidence="2" key="1">
    <citation type="submission" date="2023-06" db="EMBL/GenBank/DDBJ databases">
        <authorList>
            <person name="Jiang Y."/>
            <person name="Liu Q."/>
        </authorList>
    </citation>
    <scope>NUCLEOTIDE SEQUENCE</scope>
    <source>
        <strain evidence="2">CGMCC 1.12089</strain>
    </source>
</reference>
<gene>
    <name evidence="2" type="ORF">QTH91_18510</name>
</gene>
<dbReference type="Proteomes" id="UP001174908">
    <property type="component" value="Unassembled WGS sequence"/>
</dbReference>
<feature type="chain" id="PRO_5045722959" description="PXPV repeat-containing protein" evidence="1">
    <location>
        <begin position="30"/>
        <end position="120"/>
    </location>
</feature>
<sequence>MKLTRAHLKFSAALLLGAGALGAATTASAGVSWSVGVNVPGVYIGAAAPVYYPPAPVYYPPAPVYYGPPPVVYAPPVVVRPAGGYYGYGRPYYRAGYARGYYRGAHGGYRGGHYGRPGWR</sequence>
<evidence type="ECO:0000256" key="1">
    <source>
        <dbReference type="SAM" id="SignalP"/>
    </source>
</evidence>
<evidence type="ECO:0000313" key="2">
    <source>
        <dbReference type="EMBL" id="MDM0046490.1"/>
    </source>
</evidence>
<dbReference type="RefSeq" id="WP_286661556.1">
    <property type="nucleotide sequence ID" value="NZ_JASZYV010000003.1"/>
</dbReference>
<organism evidence="2 3">
    <name type="scientific">Variovorax dokdonensis</name>
    <dbReference type="NCBI Taxonomy" id="344883"/>
    <lineage>
        <taxon>Bacteria</taxon>
        <taxon>Pseudomonadati</taxon>
        <taxon>Pseudomonadota</taxon>
        <taxon>Betaproteobacteria</taxon>
        <taxon>Burkholderiales</taxon>
        <taxon>Comamonadaceae</taxon>
        <taxon>Variovorax</taxon>
    </lineage>
</organism>
<keyword evidence="1" id="KW-0732">Signal</keyword>
<feature type="signal peptide" evidence="1">
    <location>
        <begin position="1"/>
        <end position="29"/>
    </location>
</feature>
<proteinExistence type="predicted"/>
<evidence type="ECO:0008006" key="4">
    <source>
        <dbReference type="Google" id="ProtNLM"/>
    </source>
</evidence>
<comment type="caution">
    <text evidence="2">The sequence shown here is derived from an EMBL/GenBank/DDBJ whole genome shotgun (WGS) entry which is preliminary data.</text>
</comment>
<name>A0ABT7NF87_9BURK</name>
<protein>
    <recommendedName>
        <fullName evidence="4">PXPV repeat-containing protein</fullName>
    </recommendedName>
</protein>
<accession>A0ABT7NF87</accession>
<dbReference type="EMBL" id="JASZYV010000003">
    <property type="protein sequence ID" value="MDM0046490.1"/>
    <property type="molecule type" value="Genomic_DNA"/>
</dbReference>
<evidence type="ECO:0000313" key="3">
    <source>
        <dbReference type="Proteomes" id="UP001174908"/>
    </source>
</evidence>
<keyword evidence="3" id="KW-1185">Reference proteome</keyword>